<dbReference type="GO" id="GO:0071949">
    <property type="term" value="F:FAD binding"/>
    <property type="evidence" value="ECO:0007669"/>
    <property type="project" value="InterPro"/>
</dbReference>
<dbReference type="Gene3D" id="3.50.50.60">
    <property type="entry name" value="FAD/NAD(P)-binding domain"/>
    <property type="match status" value="1"/>
</dbReference>
<dbReference type="PANTHER" id="PTHR43747:SF1">
    <property type="entry name" value="SLR1998 PROTEIN"/>
    <property type="match status" value="1"/>
</dbReference>
<dbReference type="EMBL" id="RAWB01000230">
    <property type="protein sequence ID" value="RKH55936.1"/>
    <property type="molecule type" value="Genomic_DNA"/>
</dbReference>
<sequence>MRLHPGLAALLPGGVQPARACPARLLRPSRRERVSALEARLDTEVCVVGGGPAGAALALRLARLGHAVCLVERQAFPRPHVGESLAPGVWPLLDLLDVAEEVRRAGFLPAREARVRWEDGTGRSVRAREAEPGLLVDRGRFDALLLGAARASGVRVLQPAAAQRPERWEDGWKVPVVLPGGRRLHLTARFLADASGRGTCLGGRKEPVSARTLALHGSWRGERPHGPETRVEAGPDGWYWGAHLPDGTFNAMAFVDPGLLRERGVTRRTLESFYRELLAGTELLGAWSAPRLLGGVLASDATCYQDAVPIERDCIKVGEASFSIDPLSSSGVQKALQTALSGAVAVHTLLVRPDNASAALRFYTEDQRDSVARHAAWAAGYYAEHRTYGERPFWKRRARGAGELAPLEARPLPLEGEALRHRRWRLDREAALVDTPCIVGDLIELRRALSHPRLARPVAWLDGVELAPLMEGLRDGLTMPQLADTWARQVPFRQGVTILGWLYRQGLLTEVDSP</sequence>
<protein>
    <submittedName>
        <fullName evidence="2">FAD-dependent oxidoreductase</fullName>
    </submittedName>
</protein>
<dbReference type="Pfam" id="PF01494">
    <property type="entry name" value="FAD_binding_3"/>
    <property type="match status" value="1"/>
</dbReference>
<organism evidence="2 3">
    <name type="scientific">Corallococcus llansteffanensis</name>
    <dbReference type="NCBI Taxonomy" id="2316731"/>
    <lineage>
        <taxon>Bacteria</taxon>
        <taxon>Pseudomonadati</taxon>
        <taxon>Myxococcota</taxon>
        <taxon>Myxococcia</taxon>
        <taxon>Myxococcales</taxon>
        <taxon>Cystobacterineae</taxon>
        <taxon>Myxococcaceae</taxon>
        <taxon>Corallococcus</taxon>
    </lineage>
</organism>
<evidence type="ECO:0000313" key="3">
    <source>
        <dbReference type="Proteomes" id="UP000272888"/>
    </source>
</evidence>
<dbReference type="SUPFAM" id="SSF51905">
    <property type="entry name" value="FAD/NAD(P)-binding domain"/>
    <property type="match status" value="1"/>
</dbReference>
<gene>
    <name evidence="2" type="ORF">D7V93_21450</name>
</gene>
<evidence type="ECO:0000259" key="1">
    <source>
        <dbReference type="Pfam" id="PF01494"/>
    </source>
</evidence>
<dbReference type="PANTHER" id="PTHR43747">
    <property type="entry name" value="FAD-BINDING PROTEIN"/>
    <property type="match status" value="1"/>
</dbReference>
<proteinExistence type="predicted"/>
<comment type="caution">
    <text evidence="2">The sequence shown here is derived from an EMBL/GenBank/DDBJ whole genome shotgun (WGS) entry which is preliminary data.</text>
</comment>
<dbReference type="InterPro" id="IPR050816">
    <property type="entry name" value="Flavin-dep_Halogenase_NPB"/>
</dbReference>
<keyword evidence="3" id="KW-1185">Reference proteome</keyword>
<dbReference type="InterPro" id="IPR002938">
    <property type="entry name" value="FAD-bd"/>
</dbReference>
<dbReference type="AlphaFoldDB" id="A0A3A8PHV2"/>
<evidence type="ECO:0000313" key="2">
    <source>
        <dbReference type="EMBL" id="RKH55936.1"/>
    </source>
</evidence>
<accession>A0A3A8PHV2</accession>
<name>A0A3A8PHV2_9BACT</name>
<reference evidence="3" key="1">
    <citation type="submission" date="2018-09" db="EMBL/GenBank/DDBJ databases">
        <authorList>
            <person name="Livingstone P.G."/>
            <person name="Whitworth D.E."/>
        </authorList>
    </citation>
    <scope>NUCLEOTIDE SEQUENCE [LARGE SCALE GENOMIC DNA]</scope>
    <source>
        <strain evidence="3">CA051B</strain>
    </source>
</reference>
<feature type="domain" description="FAD-binding" evidence="1">
    <location>
        <begin position="42"/>
        <end position="197"/>
    </location>
</feature>
<dbReference type="InterPro" id="IPR036188">
    <property type="entry name" value="FAD/NAD-bd_sf"/>
</dbReference>
<dbReference type="Proteomes" id="UP000272888">
    <property type="component" value="Unassembled WGS sequence"/>
</dbReference>
<dbReference type="Gene3D" id="3.30.9.100">
    <property type="match status" value="1"/>
</dbReference>